<evidence type="ECO:0000313" key="3">
    <source>
        <dbReference type="Proteomes" id="UP000077755"/>
    </source>
</evidence>
<name>A0A166H8J3_DAUCS</name>
<keyword evidence="3" id="KW-1185">Reference proteome</keyword>
<dbReference type="Proteomes" id="UP000077755">
    <property type="component" value="Chromosome 1"/>
</dbReference>
<evidence type="ECO:0000313" key="2">
    <source>
        <dbReference type="EMBL" id="WOG83540.1"/>
    </source>
</evidence>
<reference evidence="1" key="1">
    <citation type="journal article" date="2016" name="Nat. Genet.">
        <title>A high-quality carrot genome assembly provides new insights into carotenoid accumulation and asterid genome evolution.</title>
        <authorList>
            <person name="Iorizzo M."/>
            <person name="Ellison S."/>
            <person name="Senalik D."/>
            <person name="Zeng P."/>
            <person name="Satapoomin P."/>
            <person name="Huang J."/>
            <person name="Bowman M."/>
            <person name="Iovene M."/>
            <person name="Sanseverino W."/>
            <person name="Cavagnaro P."/>
            <person name="Yildiz M."/>
            <person name="Macko-Podgorni A."/>
            <person name="Moranska E."/>
            <person name="Grzebelus E."/>
            <person name="Grzebelus D."/>
            <person name="Ashrafi H."/>
            <person name="Zheng Z."/>
            <person name="Cheng S."/>
            <person name="Spooner D."/>
            <person name="Van Deynze A."/>
            <person name="Simon P."/>
        </authorList>
    </citation>
    <scope>NUCLEOTIDE SEQUENCE [LARGE SCALE GENOMIC DNA]</scope>
    <source>
        <tissue evidence="1">Leaf</tissue>
    </source>
</reference>
<reference evidence="2" key="2">
    <citation type="submission" date="2022-03" db="EMBL/GenBank/DDBJ databases">
        <title>Draft title - Genomic analysis of global carrot germplasm unveils the trajectory of domestication and the origin of high carotenoid orange carrot.</title>
        <authorList>
            <person name="Iorizzo M."/>
            <person name="Ellison S."/>
            <person name="Senalik D."/>
            <person name="Macko-Podgorni A."/>
            <person name="Grzebelus D."/>
            <person name="Bostan H."/>
            <person name="Rolling W."/>
            <person name="Curaba J."/>
            <person name="Simon P."/>
        </authorList>
    </citation>
    <scope>NUCLEOTIDE SEQUENCE</scope>
    <source>
        <tissue evidence="2">Leaf</tissue>
    </source>
</reference>
<gene>
    <name evidence="1" type="ORF">DCAR_002597</name>
    <name evidence="2" type="ORF">DCAR_0102716</name>
</gene>
<evidence type="ECO:0000313" key="1">
    <source>
        <dbReference type="EMBL" id="KZN09941.1"/>
    </source>
</evidence>
<sequence length="74" mass="8582">MGVYEGGVVKMVVASPARRKGMGRWPSAQRRIQGYSFPNEQVMTIQEHLVSVESRSIHIHFSHKFNIYNNFYIL</sequence>
<dbReference type="EMBL" id="CP093343">
    <property type="protein sequence ID" value="WOG83540.1"/>
    <property type="molecule type" value="Genomic_DNA"/>
</dbReference>
<accession>A0A166H8J3</accession>
<dbReference type="EMBL" id="LNRQ01000001">
    <property type="protein sequence ID" value="KZN09941.1"/>
    <property type="molecule type" value="Genomic_DNA"/>
</dbReference>
<dbReference type="Gramene" id="KZN09941">
    <property type="protein sequence ID" value="KZN09941"/>
    <property type="gene ID" value="DCAR_002597"/>
</dbReference>
<protein>
    <submittedName>
        <fullName evidence="1">Uncharacterized protein</fullName>
    </submittedName>
</protein>
<organism evidence="1">
    <name type="scientific">Daucus carota subsp. sativus</name>
    <name type="common">Carrot</name>
    <dbReference type="NCBI Taxonomy" id="79200"/>
    <lineage>
        <taxon>Eukaryota</taxon>
        <taxon>Viridiplantae</taxon>
        <taxon>Streptophyta</taxon>
        <taxon>Embryophyta</taxon>
        <taxon>Tracheophyta</taxon>
        <taxon>Spermatophyta</taxon>
        <taxon>Magnoliopsida</taxon>
        <taxon>eudicotyledons</taxon>
        <taxon>Gunneridae</taxon>
        <taxon>Pentapetalae</taxon>
        <taxon>asterids</taxon>
        <taxon>campanulids</taxon>
        <taxon>Apiales</taxon>
        <taxon>Apiaceae</taxon>
        <taxon>Apioideae</taxon>
        <taxon>Scandiceae</taxon>
        <taxon>Daucinae</taxon>
        <taxon>Daucus</taxon>
        <taxon>Daucus sect. Daucus</taxon>
    </lineage>
</organism>
<dbReference type="AlphaFoldDB" id="A0A166H8J3"/>
<proteinExistence type="predicted"/>